<evidence type="ECO:0000256" key="12">
    <source>
        <dbReference type="SAM" id="Phobius"/>
    </source>
</evidence>
<evidence type="ECO:0000313" key="15">
    <source>
        <dbReference type="Proteomes" id="UP000004016"/>
    </source>
</evidence>
<dbReference type="GO" id="GO:0004639">
    <property type="term" value="F:phosphoribosylaminoimidazolesuccinocarboxamide synthase activity"/>
    <property type="evidence" value="ECO:0007669"/>
    <property type="project" value="UniProtKB-UniRule"/>
</dbReference>
<keyword evidence="7 11" id="KW-0658">Purine biosynthesis</keyword>
<organism evidence="14 15">
    <name type="scientific">Dorea longicatena DSM 13814</name>
    <dbReference type="NCBI Taxonomy" id="411462"/>
    <lineage>
        <taxon>Bacteria</taxon>
        <taxon>Bacillati</taxon>
        <taxon>Bacillota</taxon>
        <taxon>Clostridia</taxon>
        <taxon>Lachnospirales</taxon>
        <taxon>Lachnospiraceae</taxon>
        <taxon>Dorea</taxon>
    </lineage>
</organism>
<protein>
    <recommendedName>
        <fullName evidence="4 11">Phosphoribosylaminoimidazole-succinocarboxamide synthase</fullName>
        <ecNumber evidence="3 11">6.3.2.6</ecNumber>
    </recommendedName>
    <alternativeName>
        <fullName evidence="9 11">SAICAR synthetase</fullName>
    </alternativeName>
</protein>
<dbReference type="GO" id="GO:0005737">
    <property type="term" value="C:cytoplasm"/>
    <property type="evidence" value="ECO:0007669"/>
    <property type="project" value="TreeGrafter"/>
</dbReference>
<feature type="transmembrane region" description="Helical" evidence="12">
    <location>
        <begin position="6"/>
        <end position="24"/>
    </location>
</feature>
<accession>A6BCY4</accession>
<evidence type="ECO:0000256" key="11">
    <source>
        <dbReference type="HAMAP-Rule" id="MF_00137"/>
    </source>
</evidence>
<dbReference type="PROSITE" id="PS01057">
    <property type="entry name" value="SAICAR_SYNTHETASE_1"/>
    <property type="match status" value="1"/>
</dbReference>
<dbReference type="CDD" id="cd01414">
    <property type="entry name" value="SAICAR_synt_Sc"/>
    <property type="match status" value="1"/>
</dbReference>
<dbReference type="InterPro" id="IPR001636">
    <property type="entry name" value="SAICAR_synth"/>
</dbReference>
<gene>
    <name evidence="11 14" type="primary">purC</name>
    <name evidence="14" type="ORF">DORLON_00148</name>
</gene>
<dbReference type="eggNOG" id="COG0152">
    <property type="taxonomic scope" value="Bacteria"/>
</dbReference>
<comment type="similarity">
    <text evidence="2 11">Belongs to the SAICAR synthetase family.</text>
</comment>
<keyword evidence="8 11" id="KW-0067">ATP-binding</keyword>
<keyword evidence="6 11" id="KW-0547">Nucleotide-binding</keyword>
<dbReference type="PROSITE" id="PS01058">
    <property type="entry name" value="SAICAR_SYNTHETASE_2"/>
    <property type="match status" value="1"/>
</dbReference>
<sequence>MSHNFVPYCLLFFLSFVFSLLHIFTDFPLIICRYQSLLPLLISILFYDIVIIQHNLYFVLFFEILQFTIVFFRKICLTISEDILKKIINKRGIVMKPIKEGKVREIYDNGDSLIMVATDRISCFDVILKNVVSKKGTVLTQMSKFWFDLTKDILPNHMISTDVKDMPEFFQKPEYDGNSMMCKKLEMLPIECIVRGYITGSGWKSYKENGTVCGIKLPEGLKESDKLPEPIYTPSTKAEIGDHDENISYEQSIAHLEKYFPGKGEEYAAKLRDCTIALYKKCADYALSRGIIIADTKFEFGLDENGNMVIGDEMLTPDSSRFWPVEGYEPGHGQPSFDKQFARDWLTSHPDNDWTLPDDVVQKTIDKYLQCYKMITGKELA</sequence>
<evidence type="ECO:0000256" key="10">
    <source>
        <dbReference type="ARBA" id="ARBA00048475"/>
    </source>
</evidence>
<comment type="catalytic activity">
    <reaction evidence="10 11">
        <text>5-amino-1-(5-phospho-D-ribosyl)imidazole-4-carboxylate + L-aspartate + ATP = (2S)-2-[5-amino-1-(5-phospho-beta-D-ribosyl)imidazole-4-carboxamido]succinate + ADP + phosphate + 2 H(+)</text>
        <dbReference type="Rhea" id="RHEA:22628"/>
        <dbReference type="ChEBI" id="CHEBI:15378"/>
        <dbReference type="ChEBI" id="CHEBI:29991"/>
        <dbReference type="ChEBI" id="CHEBI:30616"/>
        <dbReference type="ChEBI" id="CHEBI:43474"/>
        <dbReference type="ChEBI" id="CHEBI:58443"/>
        <dbReference type="ChEBI" id="CHEBI:77657"/>
        <dbReference type="ChEBI" id="CHEBI:456216"/>
        <dbReference type="EC" id="6.3.2.6"/>
    </reaction>
</comment>
<evidence type="ECO:0000256" key="4">
    <source>
        <dbReference type="ARBA" id="ARBA00016460"/>
    </source>
</evidence>
<dbReference type="HAMAP" id="MF_00137">
    <property type="entry name" value="SAICAR_synth"/>
    <property type="match status" value="1"/>
</dbReference>
<feature type="domain" description="SAICAR synthetase/ADE2 N-terminal" evidence="13">
    <location>
        <begin position="98"/>
        <end position="349"/>
    </location>
</feature>
<dbReference type="EC" id="6.3.2.6" evidence="3 11"/>
<name>A6BCY4_9FIRM</name>
<reference evidence="14 15" key="1">
    <citation type="submission" date="2007-03" db="EMBL/GenBank/DDBJ databases">
        <authorList>
            <person name="Fulton L."/>
            <person name="Clifton S."/>
            <person name="Fulton B."/>
            <person name="Xu J."/>
            <person name="Minx P."/>
            <person name="Pepin K.H."/>
            <person name="Johnson M."/>
            <person name="Thiruvilangam P."/>
            <person name="Bhonagiri V."/>
            <person name="Nash W.E."/>
            <person name="Mardis E.R."/>
            <person name="Wilson R.K."/>
        </authorList>
    </citation>
    <scope>NUCLEOTIDE SEQUENCE [LARGE SCALE GENOMIC DNA]</scope>
    <source>
        <strain evidence="14 15">DSM 13814</strain>
    </source>
</reference>
<dbReference type="AlphaFoldDB" id="A6BCY4"/>
<evidence type="ECO:0000259" key="13">
    <source>
        <dbReference type="Pfam" id="PF01259"/>
    </source>
</evidence>
<keyword evidence="5 11" id="KW-0436">Ligase</keyword>
<dbReference type="EMBL" id="AAXB02000001">
    <property type="protein sequence ID" value="EDM64302.1"/>
    <property type="molecule type" value="Genomic_DNA"/>
</dbReference>
<evidence type="ECO:0000256" key="5">
    <source>
        <dbReference type="ARBA" id="ARBA00022598"/>
    </source>
</evidence>
<dbReference type="UniPathway" id="UPA00074">
    <property type="reaction ID" value="UER00131"/>
</dbReference>
<dbReference type="Gene3D" id="3.30.470.20">
    <property type="entry name" value="ATP-grasp fold, B domain"/>
    <property type="match status" value="1"/>
</dbReference>
<dbReference type="Proteomes" id="UP000004016">
    <property type="component" value="Unassembled WGS sequence"/>
</dbReference>
<dbReference type="GO" id="GO:0006189">
    <property type="term" value="P:'de novo' IMP biosynthetic process"/>
    <property type="evidence" value="ECO:0007669"/>
    <property type="project" value="UniProtKB-UniRule"/>
</dbReference>
<dbReference type="FunFam" id="3.30.470.20:FF:000015">
    <property type="entry name" value="Phosphoribosylaminoimidazole-succinocarboxamide synthase"/>
    <property type="match status" value="1"/>
</dbReference>
<dbReference type="Gene3D" id="3.30.200.20">
    <property type="entry name" value="Phosphorylase Kinase, domain 1"/>
    <property type="match status" value="1"/>
</dbReference>
<dbReference type="Pfam" id="PF01259">
    <property type="entry name" value="SAICAR_synt"/>
    <property type="match status" value="1"/>
</dbReference>
<evidence type="ECO:0000256" key="8">
    <source>
        <dbReference type="ARBA" id="ARBA00022840"/>
    </source>
</evidence>
<keyword evidence="12" id="KW-0812">Transmembrane</keyword>
<evidence type="ECO:0000256" key="7">
    <source>
        <dbReference type="ARBA" id="ARBA00022755"/>
    </source>
</evidence>
<dbReference type="PANTHER" id="PTHR43700">
    <property type="entry name" value="PHOSPHORIBOSYLAMINOIMIDAZOLE-SUCCINOCARBOXAMIDE SYNTHASE"/>
    <property type="match status" value="1"/>
</dbReference>
<dbReference type="InterPro" id="IPR028923">
    <property type="entry name" value="SAICAR_synt/ADE2_N"/>
</dbReference>
<evidence type="ECO:0000256" key="6">
    <source>
        <dbReference type="ARBA" id="ARBA00022741"/>
    </source>
</evidence>
<dbReference type="NCBIfam" id="NF010568">
    <property type="entry name" value="PRK13961.1"/>
    <property type="match status" value="1"/>
</dbReference>
<evidence type="ECO:0000256" key="2">
    <source>
        <dbReference type="ARBA" id="ARBA00010190"/>
    </source>
</evidence>
<evidence type="ECO:0000256" key="3">
    <source>
        <dbReference type="ARBA" id="ARBA00012217"/>
    </source>
</evidence>
<dbReference type="InterPro" id="IPR018236">
    <property type="entry name" value="SAICAR_synthetase_CS"/>
</dbReference>
<evidence type="ECO:0000256" key="9">
    <source>
        <dbReference type="ARBA" id="ARBA00030409"/>
    </source>
</evidence>
<proteinExistence type="inferred from homology"/>
<reference evidence="14 15" key="2">
    <citation type="submission" date="2007-04" db="EMBL/GenBank/DDBJ databases">
        <title>Draft genome sequence of Dorea longicatena (DSM 13814).</title>
        <authorList>
            <person name="Sudarsanam P."/>
            <person name="Ley R."/>
            <person name="Guruge J."/>
            <person name="Turnbaugh P.J."/>
            <person name="Mahowald M."/>
            <person name="Liep D."/>
            <person name="Gordon J."/>
        </authorList>
    </citation>
    <scope>NUCLEOTIDE SEQUENCE [LARGE SCALE GENOMIC DNA]</scope>
    <source>
        <strain evidence="14 15">DSM 13814</strain>
    </source>
</reference>
<keyword evidence="12" id="KW-1133">Transmembrane helix</keyword>
<evidence type="ECO:0000313" key="14">
    <source>
        <dbReference type="EMBL" id="EDM64302.1"/>
    </source>
</evidence>
<evidence type="ECO:0000256" key="1">
    <source>
        <dbReference type="ARBA" id="ARBA00004672"/>
    </source>
</evidence>
<dbReference type="SUPFAM" id="SSF56104">
    <property type="entry name" value="SAICAR synthase-like"/>
    <property type="match status" value="1"/>
</dbReference>
<dbReference type="HOGENOM" id="CLU_045637_0_0_9"/>
<keyword evidence="12" id="KW-0472">Membrane</keyword>
<comment type="pathway">
    <text evidence="1 11">Purine metabolism; IMP biosynthesis via de novo pathway; 5-amino-1-(5-phospho-D-ribosyl)imidazole-4-carboxamide from 5-amino-1-(5-phospho-D-ribosyl)imidazole-4-carboxylate: step 1/2.</text>
</comment>
<dbReference type="PANTHER" id="PTHR43700:SF1">
    <property type="entry name" value="PHOSPHORIBOSYLAMINOIMIDAZOLE-SUCCINOCARBOXAMIDE SYNTHASE"/>
    <property type="match status" value="1"/>
</dbReference>
<comment type="caution">
    <text evidence="14">The sequence shown here is derived from an EMBL/GenBank/DDBJ whole genome shotgun (WGS) entry which is preliminary data.</text>
</comment>
<dbReference type="GO" id="GO:0005524">
    <property type="term" value="F:ATP binding"/>
    <property type="evidence" value="ECO:0007669"/>
    <property type="project" value="UniProtKB-KW"/>
</dbReference>
<feature type="transmembrane region" description="Helical" evidence="12">
    <location>
        <begin position="31"/>
        <end position="50"/>
    </location>
</feature>
<dbReference type="NCBIfam" id="TIGR00081">
    <property type="entry name" value="purC"/>
    <property type="match status" value="1"/>
</dbReference>